<evidence type="ECO:0000256" key="1">
    <source>
        <dbReference type="ARBA" id="ARBA00004994"/>
    </source>
</evidence>
<dbReference type="InterPro" id="IPR013328">
    <property type="entry name" value="6PGD_dom2"/>
</dbReference>
<dbReference type="InterPro" id="IPR008927">
    <property type="entry name" value="6-PGluconate_DH-like_C_sf"/>
</dbReference>
<dbReference type="Pfam" id="PF02558">
    <property type="entry name" value="ApbA"/>
    <property type="match status" value="1"/>
</dbReference>
<sequence>MKTAIYGIGSLGTIIGALLTKQGYEVDLIDPYSINVEALKKNGARVTGNMDVHVAVKAFTPDELTDCYDLIILLTKQTTNQEEIPKLLPYLHENSVICSLQNGIPEPSIAKIIGQNKTVGGVVGFGATWLSPGVSELTSTAEVVENFAFEIGEIDGQITPRIQKIQQILSLIGHTTILPNLMGIRWSKLLMNATFSGMSAALGCTFGEVLDNDRAMICLSYIADETVKVCHAAGYDMVEMNGINMGQLELYSYQDIVNKLPIYQKVWGVHRRSKASMLQDLEKQRPCEIDFINGVVSQVGKSLGISTPFNDKVIELVKSAERRKGVNNFSYLSQFDELINHVKAEVSV</sequence>
<accession>A0A242U406</accession>
<dbReference type="EC" id="1.1.1.169" evidence="3 10"/>
<comment type="caution">
    <text evidence="13">The sequence shown here is derived from an EMBL/GenBank/DDBJ whole genome shotgun (WGS) entry which is preliminary data.</text>
</comment>
<evidence type="ECO:0000256" key="6">
    <source>
        <dbReference type="ARBA" id="ARBA00022857"/>
    </source>
</evidence>
<dbReference type="UniPathway" id="UPA00028">
    <property type="reaction ID" value="UER00004"/>
</dbReference>
<evidence type="ECO:0000256" key="4">
    <source>
        <dbReference type="ARBA" id="ARBA00019465"/>
    </source>
</evidence>
<evidence type="ECO:0000256" key="2">
    <source>
        <dbReference type="ARBA" id="ARBA00007870"/>
    </source>
</evidence>
<keyword evidence="7 10" id="KW-0560">Oxidoreductase</keyword>
<dbReference type="GO" id="GO:0008677">
    <property type="term" value="F:2-dehydropantoate 2-reductase activity"/>
    <property type="evidence" value="ECO:0007669"/>
    <property type="project" value="UniProtKB-EC"/>
</dbReference>
<evidence type="ECO:0000256" key="5">
    <source>
        <dbReference type="ARBA" id="ARBA00022655"/>
    </source>
</evidence>
<keyword evidence="6 10" id="KW-0521">NADP</keyword>
<dbReference type="GO" id="GO:0005737">
    <property type="term" value="C:cytoplasm"/>
    <property type="evidence" value="ECO:0007669"/>
    <property type="project" value="TreeGrafter"/>
</dbReference>
<evidence type="ECO:0000256" key="9">
    <source>
        <dbReference type="ARBA" id="ARBA00048793"/>
    </source>
</evidence>
<dbReference type="InterPro" id="IPR013752">
    <property type="entry name" value="KPA_reductase"/>
</dbReference>
<protein>
    <recommendedName>
        <fullName evidence="4 10">2-dehydropantoate 2-reductase</fullName>
        <ecNumber evidence="3 10">1.1.1.169</ecNumber>
    </recommendedName>
    <alternativeName>
        <fullName evidence="8 10">Ketopantoate reductase</fullName>
    </alternativeName>
</protein>
<comment type="similarity">
    <text evidence="2 10">Belongs to the ketopantoate reductase family.</text>
</comment>
<evidence type="ECO:0000256" key="3">
    <source>
        <dbReference type="ARBA" id="ARBA00013014"/>
    </source>
</evidence>
<comment type="pathway">
    <text evidence="1 10">Cofactor biosynthesis; (R)-pantothenate biosynthesis; (R)-pantoate from 3-methyl-2-oxobutanoate: step 2/2.</text>
</comment>
<gene>
    <name evidence="13" type="ORF">CAT59_17345</name>
</gene>
<dbReference type="InterPro" id="IPR050838">
    <property type="entry name" value="Ketopantoate_reductase"/>
</dbReference>
<dbReference type="PANTHER" id="PTHR43765">
    <property type="entry name" value="2-DEHYDROPANTOATE 2-REDUCTASE-RELATED"/>
    <property type="match status" value="1"/>
</dbReference>
<feature type="domain" description="Ketopantoate reductase N-terminal" evidence="11">
    <location>
        <begin position="4"/>
        <end position="142"/>
    </location>
</feature>
<dbReference type="InterPro" id="IPR013332">
    <property type="entry name" value="KPR_N"/>
</dbReference>
<proteinExistence type="inferred from homology"/>
<dbReference type="SUPFAM" id="SSF51735">
    <property type="entry name" value="NAD(P)-binding Rossmann-fold domains"/>
    <property type="match status" value="1"/>
</dbReference>
<dbReference type="Gene3D" id="1.10.1040.10">
    <property type="entry name" value="N-(1-d-carboxylethyl)-l-norvaline Dehydrogenase, domain 2"/>
    <property type="match status" value="1"/>
</dbReference>
<reference evidence="13 14" key="1">
    <citation type="submission" date="2017-05" db="EMBL/GenBank/DDBJ databases">
        <authorList>
            <person name="Song R."/>
            <person name="Chenine A.L."/>
            <person name="Ruprecht R.M."/>
        </authorList>
    </citation>
    <scope>NUCLEOTIDE SEQUENCE [LARGE SCALE GENOMIC DNA]</scope>
    <source>
        <strain evidence="13 14">ARLG1955</strain>
    </source>
</reference>
<dbReference type="Proteomes" id="UP000195162">
    <property type="component" value="Unassembled WGS sequence"/>
</dbReference>
<dbReference type="NCBIfam" id="TIGR00745">
    <property type="entry name" value="apbA_panE"/>
    <property type="match status" value="1"/>
</dbReference>
<comment type="function">
    <text evidence="10">Catalyzes the NADPH-dependent reduction of ketopantoate into pantoic acid.</text>
</comment>
<dbReference type="GO" id="GO:0015940">
    <property type="term" value="P:pantothenate biosynthetic process"/>
    <property type="evidence" value="ECO:0007669"/>
    <property type="project" value="UniProtKB-UniPathway"/>
</dbReference>
<keyword evidence="5 10" id="KW-0566">Pantothenate biosynthesis</keyword>
<evidence type="ECO:0000259" key="11">
    <source>
        <dbReference type="Pfam" id="PF02558"/>
    </source>
</evidence>
<dbReference type="GO" id="GO:0050661">
    <property type="term" value="F:NADP binding"/>
    <property type="evidence" value="ECO:0007669"/>
    <property type="project" value="TreeGrafter"/>
</dbReference>
<dbReference type="SUPFAM" id="SSF48179">
    <property type="entry name" value="6-phosphogluconate dehydrogenase C-terminal domain-like"/>
    <property type="match status" value="1"/>
</dbReference>
<name>A0A242U406_ACIPI</name>
<organism evidence="13 14">
    <name type="scientific">Acinetobacter pittii</name>
    <name type="common">Acinetobacter genomosp. 3</name>
    <dbReference type="NCBI Taxonomy" id="48296"/>
    <lineage>
        <taxon>Bacteria</taxon>
        <taxon>Pseudomonadati</taxon>
        <taxon>Pseudomonadota</taxon>
        <taxon>Gammaproteobacteria</taxon>
        <taxon>Moraxellales</taxon>
        <taxon>Moraxellaceae</taxon>
        <taxon>Acinetobacter</taxon>
        <taxon>Acinetobacter calcoaceticus/baumannii complex</taxon>
    </lineage>
</organism>
<evidence type="ECO:0000256" key="8">
    <source>
        <dbReference type="ARBA" id="ARBA00032024"/>
    </source>
</evidence>
<dbReference type="PANTHER" id="PTHR43765:SF2">
    <property type="entry name" value="2-DEHYDROPANTOATE 2-REDUCTASE"/>
    <property type="match status" value="1"/>
</dbReference>
<evidence type="ECO:0000313" key="14">
    <source>
        <dbReference type="Proteomes" id="UP000195162"/>
    </source>
</evidence>
<dbReference type="InterPro" id="IPR036291">
    <property type="entry name" value="NAD(P)-bd_dom_sf"/>
</dbReference>
<dbReference type="RefSeq" id="WP_086376285.1">
    <property type="nucleotide sequence ID" value="NZ_JADVOL010000007.1"/>
</dbReference>
<evidence type="ECO:0000259" key="12">
    <source>
        <dbReference type="Pfam" id="PF08546"/>
    </source>
</evidence>
<evidence type="ECO:0000256" key="10">
    <source>
        <dbReference type="RuleBase" id="RU362068"/>
    </source>
</evidence>
<comment type="catalytic activity">
    <reaction evidence="9 10">
        <text>(R)-pantoate + NADP(+) = 2-dehydropantoate + NADPH + H(+)</text>
        <dbReference type="Rhea" id="RHEA:16233"/>
        <dbReference type="ChEBI" id="CHEBI:11561"/>
        <dbReference type="ChEBI" id="CHEBI:15378"/>
        <dbReference type="ChEBI" id="CHEBI:15980"/>
        <dbReference type="ChEBI" id="CHEBI:57783"/>
        <dbReference type="ChEBI" id="CHEBI:58349"/>
        <dbReference type="EC" id="1.1.1.169"/>
    </reaction>
</comment>
<dbReference type="EMBL" id="NGIR01000032">
    <property type="protein sequence ID" value="OTU25974.1"/>
    <property type="molecule type" value="Genomic_DNA"/>
</dbReference>
<dbReference type="InterPro" id="IPR003710">
    <property type="entry name" value="ApbA"/>
</dbReference>
<evidence type="ECO:0000256" key="7">
    <source>
        <dbReference type="ARBA" id="ARBA00023002"/>
    </source>
</evidence>
<dbReference type="AlphaFoldDB" id="A0A242U406"/>
<dbReference type="Pfam" id="PF08546">
    <property type="entry name" value="ApbA_C"/>
    <property type="match status" value="1"/>
</dbReference>
<evidence type="ECO:0000313" key="13">
    <source>
        <dbReference type="EMBL" id="OTU25974.1"/>
    </source>
</evidence>
<dbReference type="Gene3D" id="3.40.50.720">
    <property type="entry name" value="NAD(P)-binding Rossmann-like Domain"/>
    <property type="match status" value="1"/>
</dbReference>
<feature type="domain" description="Ketopantoate reductase C-terminal" evidence="12">
    <location>
        <begin position="180"/>
        <end position="320"/>
    </location>
</feature>